<name>A0A8H7ABK8_9EURO</name>
<dbReference type="AlphaFoldDB" id="A0A8H7ABK8"/>
<accession>A0A8H7ABK8</accession>
<evidence type="ECO:0000256" key="1">
    <source>
        <dbReference type="SAM" id="MobiDB-lite"/>
    </source>
</evidence>
<evidence type="ECO:0000313" key="2">
    <source>
        <dbReference type="EMBL" id="KAF7504499.1"/>
    </source>
</evidence>
<gene>
    <name evidence="2" type="ORF">GJ744_002179</name>
</gene>
<comment type="caution">
    <text evidence="2">The sequence shown here is derived from an EMBL/GenBank/DDBJ whole genome shotgun (WGS) entry which is preliminary data.</text>
</comment>
<feature type="region of interest" description="Disordered" evidence="1">
    <location>
        <begin position="15"/>
        <end position="35"/>
    </location>
</feature>
<dbReference type="EMBL" id="JAACFV010000136">
    <property type="protein sequence ID" value="KAF7504499.1"/>
    <property type="molecule type" value="Genomic_DNA"/>
</dbReference>
<dbReference type="Proteomes" id="UP000606974">
    <property type="component" value="Unassembled WGS sequence"/>
</dbReference>
<proteinExistence type="predicted"/>
<evidence type="ECO:0000313" key="3">
    <source>
        <dbReference type="Proteomes" id="UP000606974"/>
    </source>
</evidence>
<reference evidence="2" key="1">
    <citation type="submission" date="2020-02" db="EMBL/GenBank/DDBJ databases">
        <authorList>
            <person name="Palmer J.M."/>
        </authorList>
    </citation>
    <scope>NUCLEOTIDE SEQUENCE</scope>
    <source>
        <strain evidence="2">EPUS1.4</strain>
        <tissue evidence="2">Thallus</tissue>
    </source>
</reference>
<organism evidence="2 3">
    <name type="scientific">Endocarpon pusillum</name>
    <dbReference type="NCBI Taxonomy" id="364733"/>
    <lineage>
        <taxon>Eukaryota</taxon>
        <taxon>Fungi</taxon>
        <taxon>Dikarya</taxon>
        <taxon>Ascomycota</taxon>
        <taxon>Pezizomycotina</taxon>
        <taxon>Eurotiomycetes</taxon>
        <taxon>Chaetothyriomycetidae</taxon>
        <taxon>Verrucariales</taxon>
        <taxon>Verrucariaceae</taxon>
        <taxon>Endocarpon</taxon>
    </lineage>
</organism>
<keyword evidence="3" id="KW-1185">Reference proteome</keyword>
<protein>
    <submittedName>
        <fullName evidence="2">Uncharacterized protein</fullName>
    </submittedName>
</protein>
<sequence length="104" mass="11503">MTVVKRHRLSIRGLGVRVGGSPGQKDSRLLKPAPTSQPLSFTLQRAFREEFERVNVKFASQARHPHLWTACNTRKMTNKSSGIDSSESDGAVSLAAFSFCNLDK</sequence>